<evidence type="ECO:0000313" key="2">
    <source>
        <dbReference type="Proteomes" id="UP000265703"/>
    </source>
</evidence>
<gene>
    <name evidence="1" type="ORF">C1645_841180</name>
</gene>
<dbReference type="OrthoDB" id="10468559at2759"/>
<reference evidence="1 2" key="1">
    <citation type="submission" date="2018-06" db="EMBL/GenBank/DDBJ databases">
        <title>Comparative genomics reveals the genomic features of Rhizophagus irregularis, R. cerebriforme, R. diaphanum and Gigaspora rosea, and their symbiotic lifestyle signature.</title>
        <authorList>
            <person name="Morin E."/>
            <person name="San Clemente H."/>
            <person name="Chen E.C.H."/>
            <person name="De La Providencia I."/>
            <person name="Hainaut M."/>
            <person name="Kuo A."/>
            <person name="Kohler A."/>
            <person name="Murat C."/>
            <person name="Tang N."/>
            <person name="Roy S."/>
            <person name="Loubradou J."/>
            <person name="Henrissat B."/>
            <person name="Grigoriev I.V."/>
            <person name="Corradi N."/>
            <person name="Roux C."/>
            <person name="Martin F.M."/>
        </authorList>
    </citation>
    <scope>NUCLEOTIDE SEQUENCE [LARGE SCALE GENOMIC DNA]</scope>
    <source>
        <strain evidence="1 2">DAOM 227022</strain>
    </source>
</reference>
<dbReference type="AlphaFoldDB" id="A0A397RYI1"/>
<keyword evidence="2" id="KW-1185">Reference proteome</keyword>
<dbReference type="Proteomes" id="UP000265703">
    <property type="component" value="Unassembled WGS sequence"/>
</dbReference>
<sequence>MKYGIYSNDNNKNKTILNALEDLNKLFFVEDSNSENEQEINFAPDEVEEISEVNNNIHLDRFEFIKTPDNYIKNETTIPSKDYGT</sequence>
<accession>A0A397RYI1</accession>
<comment type="caution">
    <text evidence="1">The sequence shown here is derived from an EMBL/GenBank/DDBJ whole genome shotgun (WGS) entry which is preliminary data.</text>
</comment>
<evidence type="ECO:0000313" key="1">
    <source>
        <dbReference type="EMBL" id="RIA79243.1"/>
    </source>
</evidence>
<dbReference type="EMBL" id="QKYT01001433">
    <property type="protein sequence ID" value="RIA79243.1"/>
    <property type="molecule type" value="Genomic_DNA"/>
</dbReference>
<dbReference type="STRING" id="658196.A0A397RYI1"/>
<organism evidence="1 2">
    <name type="scientific">Glomus cerebriforme</name>
    <dbReference type="NCBI Taxonomy" id="658196"/>
    <lineage>
        <taxon>Eukaryota</taxon>
        <taxon>Fungi</taxon>
        <taxon>Fungi incertae sedis</taxon>
        <taxon>Mucoromycota</taxon>
        <taxon>Glomeromycotina</taxon>
        <taxon>Glomeromycetes</taxon>
        <taxon>Glomerales</taxon>
        <taxon>Glomeraceae</taxon>
        <taxon>Glomus</taxon>
    </lineage>
</organism>
<protein>
    <submittedName>
        <fullName evidence="1">Uncharacterized protein</fullName>
    </submittedName>
</protein>
<proteinExistence type="predicted"/>
<name>A0A397RYI1_9GLOM</name>